<organism evidence="1 2">
    <name type="scientific">Faecalibacterium prausnitzii</name>
    <dbReference type="NCBI Taxonomy" id="853"/>
    <lineage>
        <taxon>Bacteria</taxon>
        <taxon>Bacillati</taxon>
        <taxon>Bacillota</taxon>
        <taxon>Clostridia</taxon>
        <taxon>Eubacteriales</taxon>
        <taxon>Oscillospiraceae</taxon>
        <taxon>Faecalibacterium</taxon>
    </lineage>
</organism>
<name>A0A2J4JPB0_9FIRM</name>
<dbReference type="Proteomes" id="UP000221015">
    <property type="component" value="Unassembled WGS sequence"/>
</dbReference>
<accession>A0A2J4JPB0</accession>
<sequence>MIHSFFDILFRYFHFSKKNGKIQLDLIKYQIFFFRKSEKDAERPLRFDFLFFLCYNKNNMFDQKGMAAL</sequence>
<protein>
    <submittedName>
        <fullName evidence="1">Uncharacterized protein</fullName>
    </submittedName>
</protein>
<gene>
    <name evidence="1" type="ORF">CGS50_006920</name>
</gene>
<reference evidence="1 2" key="1">
    <citation type="journal article" date="2017" name="Front. Microbiol.">
        <title>New Insights into the Diversity of the Genus Faecalibacterium.</title>
        <authorList>
            <person name="Benevides L."/>
            <person name="Burman S."/>
            <person name="Martin R."/>
            <person name="Robert V."/>
            <person name="Thomas M."/>
            <person name="Miquel S."/>
            <person name="Chain F."/>
            <person name="Sokol H."/>
            <person name="Bermudez-Humaran L.G."/>
            <person name="Morrison M."/>
            <person name="Langella P."/>
            <person name="Azevedo V.A."/>
            <person name="Chatel J.M."/>
            <person name="Soares S."/>
        </authorList>
    </citation>
    <scope>NUCLEOTIDE SEQUENCE [LARGE SCALE GENOMIC DNA]</scope>
    <source>
        <strain evidence="1 2">CNCM I 4542</strain>
    </source>
</reference>
<comment type="caution">
    <text evidence="1">The sequence shown here is derived from an EMBL/GenBank/DDBJ whole genome shotgun (WGS) entry which is preliminary data.</text>
</comment>
<evidence type="ECO:0000313" key="1">
    <source>
        <dbReference type="EMBL" id="PLK29696.1"/>
    </source>
</evidence>
<dbReference type="AlphaFoldDB" id="A0A2J4JPB0"/>
<dbReference type="EMBL" id="NMTS02000032">
    <property type="protein sequence ID" value="PLK29696.1"/>
    <property type="molecule type" value="Genomic_DNA"/>
</dbReference>
<proteinExistence type="predicted"/>
<evidence type="ECO:0000313" key="2">
    <source>
        <dbReference type="Proteomes" id="UP000221015"/>
    </source>
</evidence>